<proteinExistence type="predicted"/>
<name>A0A250DFK6_9BURK</name>
<dbReference type="RefSeq" id="WP_095744023.1">
    <property type="nucleotide sequence ID" value="NZ_CP023284.1"/>
</dbReference>
<evidence type="ECO:0000313" key="3">
    <source>
        <dbReference type="Proteomes" id="UP000217154"/>
    </source>
</evidence>
<reference evidence="2 3" key="1">
    <citation type="submission" date="2017-09" db="EMBL/GenBank/DDBJ databases">
        <title>The diverse metabolic capabilities of V. boronicumulans make it an excellent choice for continued studies on novel biodegradation.</title>
        <authorList>
            <person name="Sun S."/>
        </authorList>
    </citation>
    <scope>NUCLEOTIDE SEQUENCE [LARGE SCALE GENOMIC DNA]</scope>
    <source>
        <strain evidence="2 3">J1</strain>
    </source>
</reference>
<dbReference type="KEGG" id="vbo:CKY39_07935"/>
<organism evidence="2 3">
    <name type="scientific">Variovorax boronicumulans</name>
    <dbReference type="NCBI Taxonomy" id="436515"/>
    <lineage>
        <taxon>Bacteria</taxon>
        <taxon>Pseudomonadati</taxon>
        <taxon>Pseudomonadota</taxon>
        <taxon>Betaproteobacteria</taxon>
        <taxon>Burkholderiales</taxon>
        <taxon>Comamonadaceae</taxon>
        <taxon>Variovorax</taxon>
    </lineage>
</organism>
<dbReference type="Proteomes" id="UP000217154">
    <property type="component" value="Chromosome"/>
</dbReference>
<sequence>MAQKVVTLTSQGQRRSVRTGFSWPAFLVPTLWALSEGLWRQCAFSLLAVLASRIAFDAARIYGFPFLGIVGLLLYPLMMFTFGRFGNRSSLSVTLDSPYFVLAKAVSSLPMPQLRPHHEATRLRVELTLPDGSVTAQFASVAAVTPLDAPSMIAFAGLSAGQVPVGTGVELLRFEAQPR</sequence>
<keyword evidence="1" id="KW-1133">Transmembrane helix</keyword>
<accession>A0A250DFK6</accession>
<dbReference type="EMBL" id="CP023284">
    <property type="protein sequence ID" value="ATA53147.1"/>
    <property type="molecule type" value="Genomic_DNA"/>
</dbReference>
<dbReference type="AlphaFoldDB" id="A0A250DFK6"/>
<evidence type="ECO:0000313" key="2">
    <source>
        <dbReference type="EMBL" id="ATA53147.1"/>
    </source>
</evidence>
<feature type="transmembrane region" description="Helical" evidence="1">
    <location>
        <begin position="59"/>
        <end position="82"/>
    </location>
</feature>
<keyword evidence="1" id="KW-0472">Membrane</keyword>
<protein>
    <submittedName>
        <fullName evidence="2">Uncharacterized protein</fullName>
    </submittedName>
</protein>
<evidence type="ECO:0000256" key="1">
    <source>
        <dbReference type="SAM" id="Phobius"/>
    </source>
</evidence>
<keyword evidence="1" id="KW-0812">Transmembrane</keyword>
<gene>
    <name evidence="2" type="ORF">CKY39_07935</name>
</gene>